<comment type="caution">
    <text evidence="6">The sequence shown here is derived from an EMBL/GenBank/DDBJ whole genome shotgun (WGS) entry which is preliminary data.</text>
</comment>
<feature type="compositionally biased region" description="Basic and acidic residues" evidence="4">
    <location>
        <begin position="105"/>
        <end position="114"/>
    </location>
</feature>
<dbReference type="Gene3D" id="3.40.50.2300">
    <property type="match status" value="1"/>
</dbReference>
<sequence>MTGGQLSGAFVAFGGHLGPQEQLPGAWEDCSTCPQAQNELKIGKGFARTAGGIPAISCPMTKVMFVCTGNICRSPTAEGVARKMVSDRGLGQIVEVASSGMISFHRGEAPDPRTQKAARKRGYDISRQRARHIDPMDFEEFDLLLALDRSHLQEMKEMCPREHQHKLHLLMEYGRDGSNRGADVPDPYYGGPQGFDLVVSMVEEGVRGLLDAIAAGSMAPIRW</sequence>
<dbReference type="PRINTS" id="PR00719">
    <property type="entry name" value="LMWPTPASE"/>
</dbReference>
<evidence type="ECO:0000256" key="2">
    <source>
        <dbReference type="ARBA" id="ARBA00022801"/>
    </source>
</evidence>
<dbReference type="PANTHER" id="PTHR11717">
    <property type="entry name" value="LOW MOLECULAR WEIGHT PROTEIN TYROSINE PHOSPHATASE"/>
    <property type="match status" value="1"/>
</dbReference>
<accession>A0ABQ8URQ8</accession>
<dbReference type="Pfam" id="PF01451">
    <property type="entry name" value="LMWPc"/>
    <property type="match status" value="1"/>
</dbReference>
<dbReference type="SUPFAM" id="SSF52788">
    <property type="entry name" value="Phosphotyrosine protein phosphatases I"/>
    <property type="match status" value="1"/>
</dbReference>
<feature type="region of interest" description="Disordered" evidence="4">
    <location>
        <begin position="104"/>
        <end position="123"/>
    </location>
</feature>
<evidence type="ECO:0000313" key="7">
    <source>
        <dbReference type="Proteomes" id="UP001141327"/>
    </source>
</evidence>
<dbReference type="InterPro" id="IPR036196">
    <property type="entry name" value="Ptyr_pPase_sf"/>
</dbReference>
<organism evidence="6 7">
    <name type="scientific">Paratrimastix pyriformis</name>
    <dbReference type="NCBI Taxonomy" id="342808"/>
    <lineage>
        <taxon>Eukaryota</taxon>
        <taxon>Metamonada</taxon>
        <taxon>Preaxostyla</taxon>
        <taxon>Paratrimastigidae</taxon>
        <taxon>Paratrimastix</taxon>
    </lineage>
</organism>
<proteinExistence type="inferred from homology"/>
<evidence type="ECO:0000259" key="5">
    <source>
        <dbReference type="SMART" id="SM00226"/>
    </source>
</evidence>
<evidence type="ECO:0000313" key="6">
    <source>
        <dbReference type="EMBL" id="KAJ4461816.1"/>
    </source>
</evidence>
<dbReference type="InterPro" id="IPR050438">
    <property type="entry name" value="LMW_PTPase"/>
</dbReference>
<dbReference type="SMART" id="SM00226">
    <property type="entry name" value="LMWPc"/>
    <property type="match status" value="1"/>
</dbReference>
<evidence type="ECO:0000256" key="3">
    <source>
        <dbReference type="ARBA" id="ARBA00022912"/>
    </source>
</evidence>
<dbReference type="InterPro" id="IPR023485">
    <property type="entry name" value="Ptyr_pPase"/>
</dbReference>
<keyword evidence="3" id="KW-0904">Protein phosphatase</keyword>
<keyword evidence="2" id="KW-0378">Hydrolase</keyword>
<reference evidence="6" key="1">
    <citation type="journal article" date="2022" name="bioRxiv">
        <title>Genomics of Preaxostyla Flagellates Illuminates Evolutionary Transitions and the Path Towards Mitochondrial Loss.</title>
        <authorList>
            <person name="Novak L.V.F."/>
            <person name="Treitli S.C."/>
            <person name="Pyrih J."/>
            <person name="Halakuc P."/>
            <person name="Pipaliya S.V."/>
            <person name="Vacek V."/>
            <person name="Brzon O."/>
            <person name="Soukal P."/>
            <person name="Eme L."/>
            <person name="Dacks J.B."/>
            <person name="Karnkowska A."/>
            <person name="Elias M."/>
            <person name="Hampl V."/>
        </authorList>
    </citation>
    <scope>NUCLEOTIDE SEQUENCE</scope>
    <source>
        <strain evidence="6">RCP-MX</strain>
    </source>
</reference>
<protein>
    <submittedName>
        <fullName evidence="6">Low molecular weight phosphotyrosine protein phosphatase</fullName>
    </submittedName>
</protein>
<dbReference type="EMBL" id="JAPMOS010000005">
    <property type="protein sequence ID" value="KAJ4461816.1"/>
    <property type="molecule type" value="Genomic_DNA"/>
</dbReference>
<dbReference type="CDD" id="cd16343">
    <property type="entry name" value="LMWPTP"/>
    <property type="match status" value="1"/>
</dbReference>
<gene>
    <name evidence="6" type="ORF">PAPYR_1478</name>
</gene>
<dbReference type="InterPro" id="IPR017867">
    <property type="entry name" value="Tyr_phospatase_low_mol_wt"/>
</dbReference>
<evidence type="ECO:0000256" key="4">
    <source>
        <dbReference type="SAM" id="MobiDB-lite"/>
    </source>
</evidence>
<keyword evidence="7" id="KW-1185">Reference proteome</keyword>
<name>A0ABQ8URQ8_9EUKA</name>
<evidence type="ECO:0000256" key="1">
    <source>
        <dbReference type="ARBA" id="ARBA00011063"/>
    </source>
</evidence>
<dbReference type="PANTHER" id="PTHR11717:SF7">
    <property type="entry name" value="LOW MOLECULAR WEIGHT PHOSPHOTYROSINE PROTEIN PHOSPHATASE"/>
    <property type="match status" value="1"/>
</dbReference>
<feature type="domain" description="Phosphotyrosine protein phosphatase I" evidence="5">
    <location>
        <begin position="61"/>
        <end position="212"/>
    </location>
</feature>
<comment type="similarity">
    <text evidence="1">Belongs to the low molecular weight phosphotyrosine protein phosphatase family.</text>
</comment>
<dbReference type="Proteomes" id="UP001141327">
    <property type="component" value="Unassembled WGS sequence"/>
</dbReference>